<organism evidence="2 3">
    <name type="scientific">Candidatus Magasanikbacteria bacterium GW2011_GWE2_42_7</name>
    <dbReference type="NCBI Taxonomy" id="1619052"/>
    <lineage>
        <taxon>Bacteria</taxon>
        <taxon>Candidatus Magasanikiibacteriota</taxon>
    </lineage>
</organism>
<protein>
    <recommendedName>
        <fullName evidence="4">Glucose/sorbosone dehydrogenase</fullName>
    </recommendedName>
</protein>
<gene>
    <name evidence="2" type="ORF">UV42_C0058G0003</name>
</gene>
<evidence type="ECO:0000313" key="3">
    <source>
        <dbReference type="Proteomes" id="UP000033867"/>
    </source>
</evidence>
<reference evidence="2 3" key="1">
    <citation type="journal article" date="2015" name="Nature">
        <title>rRNA introns, odd ribosomes, and small enigmatic genomes across a large radiation of phyla.</title>
        <authorList>
            <person name="Brown C.T."/>
            <person name="Hug L.A."/>
            <person name="Thomas B.C."/>
            <person name="Sharon I."/>
            <person name="Castelle C.J."/>
            <person name="Singh A."/>
            <person name="Wilkins M.J."/>
            <person name="Williams K.H."/>
            <person name="Banfield J.F."/>
        </authorList>
    </citation>
    <scope>NUCLEOTIDE SEQUENCE [LARGE SCALE GENOMIC DNA]</scope>
</reference>
<dbReference type="Proteomes" id="UP000033867">
    <property type="component" value="Unassembled WGS sequence"/>
</dbReference>
<evidence type="ECO:0000256" key="1">
    <source>
        <dbReference type="SAM" id="Phobius"/>
    </source>
</evidence>
<keyword evidence="1" id="KW-0472">Membrane</keyword>
<dbReference type="AlphaFoldDB" id="A0A0G1BAF3"/>
<sequence length="255" mass="28629">MYSAWATKQRSKILFGLVSIGFVIFAAYITIGMYRPPSCFDRKLNQDEIGVDCGGGCSLMCASQVKPLNTVWSRAIQATPTLWSALAYVENPNPTGKVDAARYRFTLYNRNNEIIAEKENSIFITQGGIVPVFEGRIELLNQVPYRTEFEWIEPLVWTQMRALYILSVEEQELSNSSTQPELTASLVNKEPFPLTDVEVVAIVFDVNNNAVGISKTYVDLISARGKSPITFSWTSPFTAPAERWQLIVRVPTQDN</sequence>
<proteinExistence type="predicted"/>
<accession>A0A0G1BAF3</accession>
<feature type="transmembrane region" description="Helical" evidence="1">
    <location>
        <begin position="12"/>
        <end position="34"/>
    </location>
</feature>
<keyword evidence="1" id="KW-0812">Transmembrane</keyword>
<dbReference type="EMBL" id="LCEK01000058">
    <property type="protein sequence ID" value="KKS70355.1"/>
    <property type="molecule type" value="Genomic_DNA"/>
</dbReference>
<keyword evidence="1" id="KW-1133">Transmembrane helix</keyword>
<comment type="caution">
    <text evidence="2">The sequence shown here is derived from an EMBL/GenBank/DDBJ whole genome shotgun (WGS) entry which is preliminary data.</text>
</comment>
<evidence type="ECO:0008006" key="4">
    <source>
        <dbReference type="Google" id="ProtNLM"/>
    </source>
</evidence>
<name>A0A0G1BAF3_9BACT</name>
<evidence type="ECO:0000313" key="2">
    <source>
        <dbReference type="EMBL" id="KKS70355.1"/>
    </source>
</evidence>